<dbReference type="PANTHER" id="PTHR36117">
    <property type="entry name" value="4-HYDROXYPHENYLACETATE 3-MONOOXYGENASE-RELATED"/>
    <property type="match status" value="1"/>
</dbReference>
<evidence type="ECO:0000256" key="3">
    <source>
        <dbReference type="ARBA" id="ARBA00023002"/>
    </source>
</evidence>
<name>A0ABW4GC54_9ACTN</name>
<keyword evidence="3" id="KW-0560">Oxidoreductase</keyword>
<reference evidence="7" key="1">
    <citation type="journal article" date="2019" name="Int. J. Syst. Evol. Microbiol.">
        <title>The Global Catalogue of Microorganisms (GCM) 10K type strain sequencing project: providing services to taxonomists for standard genome sequencing and annotation.</title>
        <authorList>
            <consortium name="The Broad Institute Genomics Platform"/>
            <consortium name="The Broad Institute Genome Sequencing Center for Infectious Disease"/>
            <person name="Wu L."/>
            <person name="Ma J."/>
        </authorList>
    </citation>
    <scope>NUCLEOTIDE SEQUENCE [LARGE SCALE GENOMIC DNA]</scope>
    <source>
        <strain evidence="7">CGMCC 1.15399</strain>
    </source>
</reference>
<dbReference type="PANTHER" id="PTHR36117:SF3">
    <property type="entry name" value="4-HYDROXYPHENYLACETATE 3-MONOOXYGENASE-RELATED"/>
    <property type="match status" value="1"/>
</dbReference>
<dbReference type="Pfam" id="PF11794">
    <property type="entry name" value="HpaB_N"/>
    <property type="match status" value="1"/>
</dbReference>
<dbReference type="RefSeq" id="WP_219533462.1">
    <property type="nucleotide sequence ID" value="NZ_JAHKRM010000018.1"/>
</dbReference>
<keyword evidence="7" id="KW-1185">Reference proteome</keyword>
<comment type="caution">
    <text evidence="6">The sequence shown here is derived from an EMBL/GenBank/DDBJ whole genome shotgun (WGS) entry which is preliminary data.</text>
</comment>
<dbReference type="PIRSF" id="PIRSF000331">
    <property type="entry name" value="HpaA_HpaB"/>
    <property type="match status" value="1"/>
</dbReference>
<evidence type="ECO:0000259" key="4">
    <source>
        <dbReference type="Pfam" id="PF03241"/>
    </source>
</evidence>
<evidence type="ECO:0000256" key="2">
    <source>
        <dbReference type="ARBA" id="ARBA00022827"/>
    </source>
</evidence>
<gene>
    <name evidence="6" type="ORF">ACFSJ0_22320</name>
</gene>
<feature type="domain" description="HpaB/PvcC/4-BUDH C-terminal" evidence="4">
    <location>
        <begin position="275"/>
        <end position="473"/>
    </location>
</feature>
<keyword evidence="1" id="KW-0285">Flavoprotein</keyword>
<accession>A0ABW4GC54</accession>
<evidence type="ECO:0000313" key="7">
    <source>
        <dbReference type="Proteomes" id="UP001597097"/>
    </source>
</evidence>
<evidence type="ECO:0000313" key="6">
    <source>
        <dbReference type="EMBL" id="MFD1539806.1"/>
    </source>
</evidence>
<dbReference type="Pfam" id="PF03241">
    <property type="entry name" value="HpaB"/>
    <property type="match status" value="1"/>
</dbReference>
<feature type="domain" description="HpaB/PvcC/4-BUDH N-terminal" evidence="5">
    <location>
        <begin position="4"/>
        <end position="267"/>
    </location>
</feature>
<dbReference type="Proteomes" id="UP001597097">
    <property type="component" value="Unassembled WGS sequence"/>
</dbReference>
<protein>
    <submittedName>
        <fullName evidence="6">4-hydroxyphenylacetate 3-hydroxylase family protein</fullName>
    </submittedName>
</protein>
<dbReference type="InterPro" id="IPR004925">
    <property type="entry name" value="HpaB/PvcC/4-BUDH"/>
</dbReference>
<dbReference type="EMBL" id="JBHUCM010000018">
    <property type="protein sequence ID" value="MFD1539806.1"/>
    <property type="molecule type" value="Genomic_DNA"/>
</dbReference>
<evidence type="ECO:0000256" key="1">
    <source>
        <dbReference type="ARBA" id="ARBA00022630"/>
    </source>
</evidence>
<sequence length="485" mass="54619">MLKTGKEHLDSLRDGRVVFVGKERIDDVTTHPAFRRAAQTIADLYDLKADPAHRDVMTYVDDDGVRASAYFMRARTSEQLAQRSAAHKKIADMSHGLLGRAPDYIASFVTGMSICPEVFGDRADNVTAYWRYMRDNDVYAAHAIVAPQAARDPAYYERENRPIPTLRVISEDDDGVVVHGMKMLATGAILANDIFIGNILPLAPENKAESITLVVRCNAPGVSLWSRKPLEPTATSEFDSPLTWRFDETDAMVMFDHVKVPWEQVFVHNDVALSRELYFRTPAHVYGNHHSNVRFLAKLQLIIGLASRVTESTGAAQVPAVRETLGRMASQEALLSGLIDGQMWAAESWGEYVAFNRRSMYAALNWCVEEYSPLIDTLRELCGGGVLQMPADASVLEDPELSEVFREFWHTPQLDAVNRMKLLKLAWDMVGSEFAGRHLQYEKFYPGARFIVRGHNYREAPWDEFHRVVDELMGSYTYPAAVVRG</sequence>
<dbReference type="InterPro" id="IPR024719">
    <property type="entry name" value="HpaB/PvcC/4-BUDH_C"/>
</dbReference>
<evidence type="ECO:0000259" key="5">
    <source>
        <dbReference type="Pfam" id="PF11794"/>
    </source>
</evidence>
<organism evidence="6 7">
    <name type="scientific">Nonomuraea guangzhouensis</name>
    <dbReference type="NCBI Taxonomy" id="1291555"/>
    <lineage>
        <taxon>Bacteria</taxon>
        <taxon>Bacillati</taxon>
        <taxon>Actinomycetota</taxon>
        <taxon>Actinomycetes</taxon>
        <taxon>Streptosporangiales</taxon>
        <taxon>Streptosporangiaceae</taxon>
        <taxon>Nonomuraea</taxon>
    </lineage>
</organism>
<proteinExistence type="predicted"/>
<dbReference type="InterPro" id="IPR024674">
    <property type="entry name" value="HpaB/PvcC/4-BUDH_N"/>
</dbReference>
<keyword evidence="2" id="KW-0274">FAD</keyword>